<keyword evidence="3" id="KW-0677">Repeat</keyword>
<dbReference type="SUPFAM" id="SSF90229">
    <property type="entry name" value="CCCH zinc finger"/>
    <property type="match status" value="1"/>
</dbReference>
<proteinExistence type="predicted"/>
<dbReference type="SUPFAM" id="SSF50978">
    <property type="entry name" value="WD40 repeat-like"/>
    <property type="match status" value="1"/>
</dbReference>
<name>A0A061DS10_THECC</name>
<evidence type="ECO:0000256" key="6">
    <source>
        <dbReference type="PROSITE-ProRule" id="PRU00221"/>
    </source>
</evidence>
<evidence type="ECO:0000313" key="10">
    <source>
        <dbReference type="Proteomes" id="UP000026915"/>
    </source>
</evidence>
<dbReference type="SMART" id="SM00356">
    <property type="entry name" value="ZnF_C3H1"/>
    <property type="match status" value="1"/>
</dbReference>
<dbReference type="PRINTS" id="PR00320">
    <property type="entry name" value="GPROTEINBRPT"/>
</dbReference>
<dbReference type="STRING" id="3641.A0A061DS10"/>
<dbReference type="PANTHER" id="PTHR44489:SF14">
    <property type="entry name" value="ZINC FINGER CCCH DOMAIN-CONTAINING PROTEIN 59-RELATED"/>
    <property type="match status" value="1"/>
</dbReference>
<evidence type="ECO:0000256" key="3">
    <source>
        <dbReference type="ARBA" id="ARBA00022737"/>
    </source>
</evidence>
<evidence type="ECO:0000256" key="4">
    <source>
        <dbReference type="ARBA" id="ARBA00022771"/>
    </source>
</evidence>
<feature type="zinc finger region" description="C3H1-type" evidence="7">
    <location>
        <begin position="67"/>
        <end position="94"/>
    </location>
</feature>
<dbReference type="InterPro" id="IPR015943">
    <property type="entry name" value="WD40/YVTN_repeat-like_dom_sf"/>
</dbReference>
<dbReference type="Proteomes" id="UP000026915">
    <property type="component" value="Chromosome 1"/>
</dbReference>
<dbReference type="Gene3D" id="2.130.10.10">
    <property type="entry name" value="YVTN repeat-like/Quinoprotein amine dehydrogenase"/>
    <property type="match status" value="2"/>
</dbReference>
<dbReference type="InterPro" id="IPR001680">
    <property type="entry name" value="WD40_rpt"/>
</dbReference>
<dbReference type="Gramene" id="EOX92728">
    <property type="protein sequence ID" value="EOX92728"/>
    <property type="gene ID" value="TCM_001620"/>
</dbReference>
<organism evidence="9 10">
    <name type="scientific">Theobroma cacao</name>
    <name type="common">Cacao</name>
    <name type="synonym">Cocoa</name>
    <dbReference type="NCBI Taxonomy" id="3641"/>
    <lineage>
        <taxon>Eukaryota</taxon>
        <taxon>Viridiplantae</taxon>
        <taxon>Streptophyta</taxon>
        <taxon>Embryophyta</taxon>
        <taxon>Tracheophyta</taxon>
        <taxon>Spermatophyta</taxon>
        <taxon>Magnoliopsida</taxon>
        <taxon>eudicotyledons</taxon>
        <taxon>Gunneridae</taxon>
        <taxon>Pentapetalae</taxon>
        <taxon>rosids</taxon>
        <taxon>malvids</taxon>
        <taxon>Malvales</taxon>
        <taxon>Malvaceae</taxon>
        <taxon>Byttnerioideae</taxon>
        <taxon>Theobroma</taxon>
    </lineage>
</organism>
<dbReference type="PROSITE" id="PS00678">
    <property type="entry name" value="WD_REPEATS_1"/>
    <property type="match status" value="1"/>
</dbReference>
<dbReference type="GO" id="GO:0008270">
    <property type="term" value="F:zinc ion binding"/>
    <property type="evidence" value="ECO:0007669"/>
    <property type="project" value="UniProtKB-KW"/>
</dbReference>
<dbReference type="PROSITE" id="PS50294">
    <property type="entry name" value="WD_REPEATS_REGION"/>
    <property type="match status" value="1"/>
</dbReference>
<dbReference type="InterPro" id="IPR020472">
    <property type="entry name" value="WD40_PAC1"/>
</dbReference>
<dbReference type="PANTHER" id="PTHR44489">
    <property type="match status" value="1"/>
</dbReference>
<protein>
    <submittedName>
        <fullName evidence="9">Zinc finger WD40 repeat protein 1, putative isoform 3</fullName>
    </submittedName>
</protein>
<evidence type="ECO:0000256" key="2">
    <source>
        <dbReference type="ARBA" id="ARBA00022723"/>
    </source>
</evidence>
<dbReference type="InterPro" id="IPR036855">
    <property type="entry name" value="Znf_CCCH_sf"/>
</dbReference>
<dbReference type="PROSITE" id="PS50103">
    <property type="entry name" value="ZF_C3H1"/>
    <property type="match status" value="1"/>
</dbReference>
<dbReference type="SMART" id="SM00320">
    <property type="entry name" value="WD40"/>
    <property type="match status" value="6"/>
</dbReference>
<dbReference type="InParanoid" id="A0A061DS10"/>
<evidence type="ECO:0000259" key="8">
    <source>
        <dbReference type="PROSITE" id="PS50103"/>
    </source>
</evidence>
<accession>A0A061DS10</accession>
<dbReference type="InterPro" id="IPR019775">
    <property type="entry name" value="WD40_repeat_CS"/>
</dbReference>
<feature type="domain" description="C3H1-type" evidence="8">
    <location>
        <begin position="67"/>
        <end position="94"/>
    </location>
</feature>
<dbReference type="EMBL" id="CM001879">
    <property type="protein sequence ID" value="EOX92728.1"/>
    <property type="molecule type" value="Genomic_DNA"/>
</dbReference>
<dbReference type="HOGENOM" id="CLU_037680_0_0_1"/>
<keyword evidence="2 7" id="KW-0479">Metal-binding</keyword>
<dbReference type="Pfam" id="PF00400">
    <property type="entry name" value="WD40"/>
    <property type="match status" value="2"/>
</dbReference>
<keyword evidence="1 6" id="KW-0853">WD repeat</keyword>
<dbReference type="InterPro" id="IPR044715">
    <property type="entry name" value="WDR86-like"/>
</dbReference>
<dbReference type="InterPro" id="IPR036322">
    <property type="entry name" value="WD40_repeat_dom_sf"/>
</dbReference>
<keyword evidence="10" id="KW-1185">Reference proteome</keyword>
<dbReference type="PROSITE" id="PS50082">
    <property type="entry name" value="WD_REPEATS_2"/>
    <property type="match status" value="1"/>
</dbReference>
<dbReference type="AlphaFoldDB" id="A0A061DS10"/>
<keyword evidence="5 7" id="KW-0862">Zinc</keyword>
<evidence type="ECO:0000256" key="5">
    <source>
        <dbReference type="ARBA" id="ARBA00022833"/>
    </source>
</evidence>
<keyword evidence="4 7" id="KW-0863">Zinc-finger</keyword>
<feature type="repeat" description="WD" evidence="6">
    <location>
        <begin position="258"/>
        <end position="297"/>
    </location>
</feature>
<dbReference type="eggNOG" id="KOG0274">
    <property type="taxonomic scope" value="Eukaryota"/>
</dbReference>
<gene>
    <name evidence="9" type="ORF">TCM_001620</name>
</gene>
<dbReference type="Gene3D" id="4.10.1000.10">
    <property type="entry name" value="Zinc finger, CCCH-type"/>
    <property type="match status" value="1"/>
</dbReference>
<evidence type="ECO:0000256" key="1">
    <source>
        <dbReference type="ARBA" id="ARBA00022574"/>
    </source>
</evidence>
<sequence length="417" mass="46286">MEIKQAARRYDDHSVQGIYTRHRGKAASLNVYRRNAKPYQAISEDLSRKSSNHGPKNSYVITPKAQKQEDKVCKYWISGHCARGNKCWYLHSWCHGDGFTMLAKLEGHKKVVIVRNLGYNQNEESYIILSNISCFSLLQAVRGIALPLGSEKLYSASGDGTLRTWDCHSGQCACLSNLGDEVGSMITEGPWVFVGMKDVIEAWNTQTAQELSLKGPVGQVHSMVIANNMLFAGAQNGFIFAWKGSSEVANPFQLVASMEGHSGAVLCLTVGEKKLYSGSVDHTIGVWDTDTLQCIKTLNGHEDAVTSLLHCNGCLFSCSLDCSIKVWFATVGENWEVIYTHKEENGVLALCGMNDAETKPVLFCSCNDNTVRLYDLPSFTERGRLYSKREVRVIHRGPFPLFFTGDGSGSITVWKWL</sequence>
<dbReference type="InterPro" id="IPR000571">
    <property type="entry name" value="Znf_CCCH"/>
</dbReference>
<reference evidence="9 10" key="1">
    <citation type="journal article" date="2013" name="Genome Biol.">
        <title>The genome sequence of the most widely cultivated cacao type and its use to identify candidate genes regulating pod color.</title>
        <authorList>
            <person name="Motamayor J.C."/>
            <person name="Mockaitis K."/>
            <person name="Schmutz J."/>
            <person name="Haiminen N."/>
            <person name="Iii D.L."/>
            <person name="Cornejo O."/>
            <person name="Findley S.D."/>
            <person name="Zheng P."/>
            <person name="Utro F."/>
            <person name="Royaert S."/>
            <person name="Saski C."/>
            <person name="Jenkins J."/>
            <person name="Podicheti R."/>
            <person name="Zhao M."/>
            <person name="Scheffler B.E."/>
            <person name="Stack J.C."/>
            <person name="Feltus F.A."/>
            <person name="Mustiga G.M."/>
            <person name="Amores F."/>
            <person name="Phillips W."/>
            <person name="Marelli J.P."/>
            <person name="May G.D."/>
            <person name="Shapiro H."/>
            <person name="Ma J."/>
            <person name="Bustamante C.D."/>
            <person name="Schnell R.J."/>
            <person name="Main D."/>
            <person name="Gilbert D."/>
            <person name="Parida L."/>
            <person name="Kuhn D.N."/>
        </authorList>
    </citation>
    <scope>NUCLEOTIDE SEQUENCE [LARGE SCALE GENOMIC DNA]</scope>
    <source>
        <strain evidence="10">cv. Matina 1-6</strain>
    </source>
</reference>
<evidence type="ECO:0000313" key="9">
    <source>
        <dbReference type="EMBL" id="EOX92728.1"/>
    </source>
</evidence>
<evidence type="ECO:0000256" key="7">
    <source>
        <dbReference type="PROSITE-ProRule" id="PRU00723"/>
    </source>
</evidence>